<name>A0ABU9G846_9GAMM</name>
<organism evidence="1 2">
    <name type="scientific">Marinomonas arenicola</name>
    <dbReference type="NCBI Taxonomy" id="569601"/>
    <lineage>
        <taxon>Bacteria</taxon>
        <taxon>Pseudomonadati</taxon>
        <taxon>Pseudomonadota</taxon>
        <taxon>Gammaproteobacteria</taxon>
        <taxon>Oceanospirillales</taxon>
        <taxon>Oceanospirillaceae</taxon>
        <taxon>Marinomonas</taxon>
    </lineage>
</organism>
<evidence type="ECO:0000313" key="1">
    <source>
        <dbReference type="EMBL" id="MEL0613607.1"/>
    </source>
</evidence>
<dbReference type="SUPFAM" id="SSF53098">
    <property type="entry name" value="Ribonuclease H-like"/>
    <property type="match status" value="1"/>
</dbReference>
<dbReference type="EMBL" id="JBAKAR010000007">
    <property type="protein sequence ID" value="MEL0613607.1"/>
    <property type="molecule type" value="Genomic_DNA"/>
</dbReference>
<comment type="caution">
    <text evidence="1">The sequence shown here is derived from an EMBL/GenBank/DDBJ whole genome shotgun (WGS) entry which is preliminary data.</text>
</comment>
<dbReference type="Proteomes" id="UP001379949">
    <property type="component" value="Unassembled WGS sequence"/>
</dbReference>
<sequence length="159" mass="17991">MNATTILNKILSFVSPNMHKTRRNAVAACVQSLAQGNLSTMTNIGRGIQSKAFEKHCIKRADRVLSNAHLQQESLSIYAHMCHLFANKGRPIISVDWSDLDARKQHFLIRAVAVFQGRPFTLYEEVHGIKTKEKPKTHKYFLSTLKSLLPKETKPSYNA</sequence>
<keyword evidence="2" id="KW-1185">Reference proteome</keyword>
<proteinExistence type="predicted"/>
<dbReference type="PANTHER" id="PTHR35404">
    <property type="entry name" value="TRANSPOSASE OF TN10"/>
    <property type="match status" value="1"/>
</dbReference>
<dbReference type="InterPro" id="IPR012337">
    <property type="entry name" value="RNaseH-like_sf"/>
</dbReference>
<evidence type="ECO:0008006" key="3">
    <source>
        <dbReference type="Google" id="ProtNLM"/>
    </source>
</evidence>
<protein>
    <recommendedName>
        <fullName evidence="3">IS4 family transposase</fullName>
    </recommendedName>
</protein>
<accession>A0ABU9G846</accession>
<evidence type="ECO:0000313" key="2">
    <source>
        <dbReference type="Proteomes" id="UP001379949"/>
    </source>
</evidence>
<gene>
    <name evidence="1" type="ORF">V6242_10650</name>
</gene>
<reference evidence="1 2" key="1">
    <citation type="submission" date="2024-02" db="EMBL/GenBank/DDBJ databases">
        <title>Bacteria isolated from the canopy kelp, Nereocystis luetkeana.</title>
        <authorList>
            <person name="Pfister C.A."/>
            <person name="Younker I.T."/>
            <person name="Light S.H."/>
        </authorList>
    </citation>
    <scope>NUCLEOTIDE SEQUENCE [LARGE SCALE GENOMIC DNA]</scope>
    <source>
        <strain evidence="1 2">TI.4.07</strain>
    </source>
</reference>
<dbReference type="RefSeq" id="WP_341567326.1">
    <property type="nucleotide sequence ID" value="NZ_JBAKAR010000007.1"/>
</dbReference>
<dbReference type="PANTHER" id="PTHR35404:SF8">
    <property type="entry name" value="TRANSPOSASE OF TN10"/>
    <property type="match status" value="1"/>
</dbReference>